<dbReference type="OrthoDB" id="1751052at2759"/>
<feature type="compositionally biased region" description="Polar residues" evidence="1">
    <location>
        <begin position="67"/>
        <end position="83"/>
    </location>
</feature>
<feature type="region of interest" description="Disordered" evidence="1">
    <location>
        <begin position="520"/>
        <end position="546"/>
    </location>
</feature>
<dbReference type="STRING" id="210143.A0A1R3IT79"/>
<feature type="compositionally biased region" description="Polar residues" evidence="1">
    <location>
        <begin position="108"/>
        <end position="121"/>
    </location>
</feature>
<organism evidence="2 3">
    <name type="scientific">Corchorus capsularis</name>
    <name type="common">Jute</name>
    <dbReference type="NCBI Taxonomy" id="210143"/>
    <lineage>
        <taxon>Eukaryota</taxon>
        <taxon>Viridiplantae</taxon>
        <taxon>Streptophyta</taxon>
        <taxon>Embryophyta</taxon>
        <taxon>Tracheophyta</taxon>
        <taxon>Spermatophyta</taxon>
        <taxon>Magnoliopsida</taxon>
        <taxon>eudicotyledons</taxon>
        <taxon>Gunneridae</taxon>
        <taxon>Pentapetalae</taxon>
        <taxon>rosids</taxon>
        <taxon>malvids</taxon>
        <taxon>Malvales</taxon>
        <taxon>Malvaceae</taxon>
        <taxon>Grewioideae</taxon>
        <taxon>Apeibeae</taxon>
        <taxon>Corchorus</taxon>
    </lineage>
</organism>
<feature type="region of interest" description="Disordered" evidence="1">
    <location>
        <begin position="212"/>
        <end position="242"/>
    </location>
</feature>
<dbReference type="Gramene" id="OMO85788">
    <property type="protein sequence ID" value="OMO85788"/>
    <property type="gene ID" value="CCACVL1_09999"/>
</dbReference>
<feature type="compositionally biased region" description="Polar residues" evidence="1">
    <location>
        <begin position="534"/>
        <end position="546"/>
    </location>
</feature>
<evidence type="ECO:0000313" key="3">
    <source>
        <dbReference type="Proteomes" id="UP000188268"/>
    </source>
</evidence>
<gene>
    <name evidence="2" type="ORF">CCACVL1_09999</name>
</gene>
<dbReference type="AlphaFoldDB" id="A0A1R3IT79"/>
<sequence length="598" mass="65222">MGRASGSSRPRKNKRNSKKHKRPVVIKEHQESPSENNPPNTAKAPQTQPIAEAGMNHGAPPARDDQVQQVDNQMKVNSNNFGRHNNPAYVGHENPNPNFHQGELVSSPAGSTNETTNNALDHQNGAGGNSNPQIRQPAFQGNIVEGTDSSHGDGEEEAVAAPPPPPPPPPAPAPPRAQQTGMSTPFSPLIMEQLHQFPMALAEKIPENANCGGGAQSCHSENEVTSKAANENVGSSSQAEHLGSRIQTLDRGKAIMTDDQFEFQQNNIRNNNFNDNQEALPPYPSNLLPQTPSEMGFFNGGSSSQFNQQLPNWTSSTGNDLYRPMPPSGSEINPFNATNSSSPMCFNFILPQPAPLRPHHFSQQPDQAQMAPGAYNPQNFSSVLPESSVPLSLRTPILPAADHINPLDTSNLHYRYNSLQPKSNMLPSSQPLPAYQQASNQFSMLPPLPNSDTNYQNSVLPSLLPRLPTVEQPTLNQTTSRPTPIYPRSGNYLPTLVFNSLLQAQEIGGRRGRTRRFEVGESSSFKRFRRDPNAANSSQQVTDTSLSLKNNEATAAEHDIANLQLGPPRGIKNSLYDPIFEGLGLPVDPHLRMFLRNN</sequence>
<evidence type="ECO:0000313" key="2">
    <source>
        <dbReference type="EMBL" id="OMO85788.1"/>
    </source>
</evidence>
<proteinExistence type="predicted"/>
<feature type="compositionally biased region" description="Polar residues" evidence="1">
    <location>
        <begin position="33"/>
        <end position="49"/>
    </location>
</feature>
<feature type="compositionally biased region" description="Basic residues" evidence="1">
    <location>
        <begin position="9"/>
        <end position="24"/>
    </location>
</feature>
<dbReference type="Proteomes" id="UP000188268">
    <property type="component" value="Unassembled WGS sequence"/>
</dbReference>
<name>A0A1R3IT79_COCAP</name>
<accession>A0A1R3IT79</accession>
<comment type="caution">
    <text evidence="2">The sequence shown here is derived from an EMBL/GenBank/DDBJ whole genome shotgun (WGS) entry which is preliminary data.</text>
</comment>
<reference evidence="2 3" key="1">
    <citation type="submission" date="2013-09" db="EMBL/GenBank/DDBJ databases">
        <title>Corchorus capsularis genome sequencing.</title>
        <authorList>
            <person name="Alam M."/>
            <person name="Haque M.S."/>
            <person name="Islam M.S."/>
            <person name="Emdad E.M."/>
            <person name="Islam M.M."/>
            <person name="Ahmed B."/>
            <person name="Halim A."/>
            <person name="Hossen Q.M.M."/>
            <person name="Hossain M.Z."/>
            <person name="Ahmed R."/>
            <person name="Khan M.M."/>
            <person name="Islam R."/>
            <person name="Rashid M.M."/>
            <person name="Khan S.A."/>
            <person name="Rahman M.S."/>
            <person name="Alam M."/>
        </authorList>
    </citation>
    <scope>NUCLEOTIDE SEQUENCE [LARGE SCALE GENOMIC DNA]</scope>
    <source>
        <strain evidence="3">cv. CVL-1</strain>
        <tissue evidence="2">Whole seedling</tissue>
    </source>
</reference>
<dbReference type="OMA" id="IPENANC"/>
<evidence type="ECO:0000256" key="1">
    <source>
        <dbReference type="SAM" id="MobiDB-lite"/>
    </source>
</evidence>
<feature type="compositionally biased region" description="Polar residues" evidence="1">
    <location>
        <begin position="217"/>
        <end position="239"/>
    </location>
</feature>
<feature type="compositionally biased region" description="Pro residues" evidence="1">
    <location>
        <begin position="161"/>
        <end position="175"/>
    </location>
</feature>
<dbReference type="EMBL" id="AWWV01009557">
    <property type="protein sequence ID" value="OMO85788.1"/>
    <property type="molecule type" value="Genomic_DNA"/>
</dbReference>
<protein>
    <submittedName>
        <fullName evidence="2">Uncharacterized protein</fullName>
    </submittedName>
</protein>
<feature type="region of interest" description="Disordered" evidence="1">
    <location>
        <begin position="1"/>
        <end position="183"/>
    </location>
</feature>
<keyword evidence="3" id="KW-1185">Reference proteome</keyword>